<protein>
    <recommendedName>
        <fullName evidence="1">DUF58 domain-containing protein</fullName>
    </recommendedName>
</protein>
<gene>
    <name evidence="2" type="ORF">S12H4_61984</name>
</gene>
<dbReference type="InterPro" id="IPR002881">
    <property type="entry name" value="DUF58"/>
</dbReference>
<sequence>IGIVTFSDSLKSYVPPRSVQSQLKEIIKVLSLSEPSGTTITGNILHTLAEKISVRSLIIFISDLILDPDELMYGLKHFRHNGHEVLVFHIIDPMELQF</sequence>
<dbReference type="PANTHER" id="PTHR33608">
    <property type="entry name" value="BLL2464 PROTEIN"/>
    <property type="match status" value="1"/>
</dbReference>
<dbReference type="EMBL" id="BARW01041360">
    <property type="protein sequence ID" value="GAJ16352.1"/>
    <property type="molecule type" value="Genomic_DNA"/>
</dbReference>
<name>X1VEU9_9ZZZZ</name>
<comment type="caution">
    <text evidence="2">The sequence shown here is derived from an EMBL/GenBank/DDBJ whole genome shotgun (WGS) entry which is preliminary data.</text>
</comment>
<feature type="non-terminal residue" evidence="2">
    <location>
        <position position="98"/>
    </location>
</feature>
<dbReference type="InterPro" id="IPR036465">
    <property type="entry name" value="vWFA_dom_sf"/>
</dbReference>
<accession>X1VEU9</accession>
<evidence type="ECO:0000313" key="2">
    <source>
        <dbReference type="EMBL" id="GAJ16352.1"/>
    </source>
</evidence>
<feature type="non-terminal residue" evidence="2">
    <location>
        <position position="1"/>
    </location>
</feature>
<dbReference type="Pfam" id="PF01882">
    <property type="entry name" value="DUF58"/>
    <property type="match status" value="1"/>
</dbReference>
<evidence type="ECO:0000259" key="1">
    <source>
        <dbReference type="Pfam" id="PF01882"/>
    </source>
</evidence>
<organism evidence="2">
    <name type="scientific">marine sediment metagenome</name>
    <dbReference type="NCBI Taxonomy" id="412755"/>
    <lineage>
        <taxon>unclassified sequences</taxon>
        <taxon>metagenomes</taxon>
        <taxon>ecological metagenomes</taxon>
    </lineage>
</organism>
<dbReference type="SUPFAM" id="SSF53300">
    <property type="entry name" value="vWA-like"/>
    <property type="match status" value="1"/>
</dbReference>
<feature type="domain" description="DUF58" evidence="1">
    <location>
        <begin position="1"/>
        <end position="96"/>
    </location>
</feature>
<dbReference type="AlphaFoldDB" id="X1VEU9"/>
<proteinExistence type="predicted"/>
<reference evidence="2" key="1">
    <citation type="journal article" date="2014" name="Front. Microbiol.">
        <title>High frequency of phylogenetically diverse reductive dehalogenase-homologous genes in deep subseafloor sedimentary metagenomes.</title>
        <authorList>
            <person name="Kawai M."/>
            <person name="Futagami T."/>
            <person name="Toyoda A."/>
            <person name="Takaki Y."/>
            <person name="Nishi S."/>
            <person name="Hori S."/>
            <person name="Arai W."/>
            <person name="Tsubouchi T."/>
            <person name="Morono Y."/>
            <person name="Uchiyama I."/>
            <person name="Ito T."/>
            <person name="Fujiyama A."/>
            <person name="Inagaki F."/>
            <person name="Takami H."/>
        </authorList>
    </citation>
    <scope>NUCLEOTIDE SEQUENCE</scope>
    <source>
        <strain evidence="2">Expedition CK06-06</strain>
    </source>
</reference>
<dbReference type="PANTHER" id="PTHR33608:SF7">
    <property type="entry name" value="DUF58 DOMAIN-CONTAINING PROTEIN"/>
    <property type="match status" value="1"/>
</dbReference>